<feature type="transmembrane region" description="Helical" evidence="1">
    <location>
        <begin position="204"/>
        <end position="223"/>
    </location>
</feature>
<keyword evidence="1" id="KW-0472">Membrane</keyword>
<evidence type="ECO:0000256" key="1">
    <source>
        <dbReference type="SAM" id="Phobius"/>
    </source>
</evidence>
<evidence type="ECO:0000313" key="2">
    <source>
        <dbReference type="EMBL" id="CAB4331741.1"/>
    </source>
</evidence>
<keyword evidence="1" id="KW-0812">Transmembrane</keyword>
<protein>
    <submittedName>
        <fullName evidence="2">Unannotated protein</fullName>
    </submittedName>
</protein>
<name>A0A6J5YN98_9ZZZZ</name>
<dbReference type="EMBL" id="CAESAJ010000013">
    <property type="protein sequence ID" value="CAB4331741.1"/>
    <property type="molecule type" value="Genomic_DNA"/>
</dbReference>
<feature type="transmembrane region" description="Helical" evidence="1">
    <location>
        <begin position="175"/>
        <end position="198"/>
    </location>
</feature>
<reference evidence="2" key="1">
    <citation type="submission" date="2020-05" db="EMBL/GenBank/DDBJ databases">
        <authorList>
            <person name="Chiriac C."/>
            <person name="Salcher M."/>
            <person name="Ghai R."/>
            <person name="Kavagutti S V."/>
        </authorList>
    </citation>
    <scope>NUCLEOTIDE SEQUENCE</scope>
</reference>
<feature type="transmembrane region" description="Helical" evidence="1">
    <location>
        <begin position="47"/>
        <end position="65"/>
    </location>
</feature>
<organism evidence="2">
    <name type="scientific">freshwater metagenome</name>
    <dbReference type="NCBI Taxonomy" id="449393"/>
    <lineage>
        <taxon>unclassified sequences</taxon>
        <taxon>metagenomes</taxon>
        <taxon>ecological metagenomes</taxon>
    </lineage>
</organism>
<proteinExistence type="predicted"/>
<gene>
    <name evidence="2" type="ORF">UFOPK3770_00239</name>
</gene>
<keyword evidence="1" id="KW-1133">Transmembrane helix</keyword>
<sequence length="258" mass="28568">MSSTSLRSKWMLIFKALPFVGLAVALRYVLTEQFHMSLTMEFADLSPILTGASLILGLMLAGVLADYKEAEKLPATVARSLNDLDGLSRRGLSRIGEDSAWAHKRVLVVAETINDWIYSRVTDDEMWAVQSDMGELILDLDKKGVSEVYLHRLLRINSDGGNALARIEVIRRTNFISAGYALMEILVGGVVVSLAVVHFSTPTIGYWLSAGLSLTYTYLVLLARQIDNPFGHGQRRGTLVDLAPLDRTLMKLRSLSQQ</sequence>
<dbReference type="AlphaFoldDB" id="A0A6J5YN98"/>
<accession>A0A6J5YN98</accession>